<protein>
    <submittedName>
        <fullName evidence="2">Uncharacterized protein</fullName>
    </submittedName>
</protein>
<dbReference type="AlphaFoldDB" id="A0A914I671"/>
<dbReference type="WBParaSite" id="Gr19_v10_g7685.t1">
    <property type="protein sequence ID" value="Gr19_v10_g7685.t1"/>
    <property type="gene ID" value="Gr19_v10_g7685"/>
</dbReference>
<accession>A0A914I671</accession>
<reference evidence="2" key="1">
    <citation type="submission" date="2022-11" db="UniProtKB">
        <authorList>
            <consortium name="WormBaseParasite"/>
        </authorList>
    </citation>
    <scope>IDENTIFICATION</scope>
</reference>
<evidence type="ECO:0000313" key="1">
    <source>
        <dbReference type="Proteomes" id="UP000887572"/>
    </source>
</evidence>
<name>A0A914I671_GLORO</name>
<dbReference type="Proteomes" id="UP000887572">
    <property type="component" value="Unplaced"/>
</dbReference>
<keyword evidence="1" id="KW-1185">Reference proteome</keyword>
<evidence type="ECO:0000313" key="2">
    <source>
        <dbReference type="WBParaSite" id="Gr19_v10_g7685.t1"/>
    </source>
</evidence>
<proteinExistence type="predicted"/>
<sequence>MANAGQATKSRSLSVELSQIVPAKSRIDLELQRPRGVPSMRRIYTICSAALFWRVMHENAFQGEKSSEK</sequence>
<organism evidence="1 2">
    <name type="scientific">Globodera rostochiensis</name>
    <name type="common">Golden nematode worm</name>
    <name type="synonym">Heterodera rostochiensis</name>
    <dbReference type="NCBI Taxonomy" id="31243"/>
    <lineage>
        <taxon>Eukaryota</taxon>
        <taxon>Metazoa</taxon>
        <taxon>Ecdysozoa</taxon>
        <taxon>Nematoda</taxon>
        <taxon>Chromadorea</taxon>
        <taxon>Rhabditida</taxon>
        <taxon>Tylenchina</taxon>
        <taxon>Tylenchomorpha</taxon>
        <taxon>Tylenchoidea</taxon>
        <taxon>Heteroderidae</taxon>
        <taxon>Heteroderinae</taxon>
        <taxon>Globodera</taxon>
    </lineage>
</organism>